<gene>
    <name evidence="2" type="ORF">PHYPSEUDO_011088</name>
</gene>
<reference evidence="2" key="1">
    <citation type="submission" date="2021-02" db="EMBL/GenBank/DDBJ databases">
        <authorList>
            <person name="Palmer J.M."/>
        </authorList>
    </citation>
    <scope>NUCLEOTIDE SEQUENCE</scope>
    <source>
        <strain evidence="2">SCRP734</strain>
    </source>
</reference>
<dbReference type="Proteomes" id="UP000694044">
    <property type="component" value="Unassembled WGS sequence"/>
</dbReference>
<name>A0A8T1WAA7_9STRA</name>
<accession>A0A8T1WAA7</accession>
<feature type="region of interest" description="Disordered" evidence="1">
    <location>
        <begin position="104"/>
        <end position="135"/>
    </location>
</feature>
<comment type="caution">
    <text evidence="2">The sequence shown here is derived from an EMBL/GenBank/DDBJ whole genome shotgun (WGS) entry which is preliminary data.</text>
</comment>
<evidence type="ECO:0000313" key="2">
    <source>
        <dbReference type="EMBL" id="KAG7389110.1"/>
    </source>
</evidence>
<protein>
    <submittedName>
        <fullName evidence="2">Uncharacterized protein</fullName>
    </submittedName>
</protein>
<proteinExistence type="predicted"/>
<evidence type="ECO:0000256" key="1">
    <source>
        <dbReference type="SAM" id="MobiDB-lite"/>
    </source>
</evidence>
<sequence length="208" mass="23280">MKCTHPEARGSRVCWRMSSYDEEQHTRSVSAVTQRVLVSRLKRPLRLRCWPPPPSPSTYPVSLYRLVPWCSERTPCRGAGMGQMSKEPSFLLLRAAGGVWPAQQSELDVRPSEASSSRLGRDSPSRRRRSERALTAVPPRNFIGEGEKRSDNRGYKTATHADARGLMKKPRPKMGLLLISGVVLHVAAHKKQRQPNLAAFAGSSRTLR</sequence>
<evidence type="ECO:0000313" key="3">
    <source>
        <dbReference type="Proteomes" id="UP000694044"/>
    </source>
</evidence>
<keyword evidence="3" id="KW-1185">Reference proteome</keyword>
<dbReference type="EMBL" id="JAGDFM010000049">
    <property type="protein sequence ID" value="KAG7389110.1"/>
    <property type="molecule type" value="Genomic_DNA"/>
</dbReference>
<dbReference type="AlphaFoldDB" id="A0A8T1WAA7"/>
<organism evidence="2 3">
    <name type="scientific">Phytophthora pseudosyringae</name>
    <dbReference type="NCBI Taxonomy" id="221518"/>
    <lineage>
        <taxon>Eukaryota</taxon>
        <taxon>Sar</taxon>
        <taxon>Stramenopiles</taxon>
        <taxon>Oomycota</taxon>
        <taxon>Peronosporomycetes</taxon>
        <taxon>Peronosporales</taxon>
        <taxon>Peronosporaceae</taxon>
        <taxon>Phytophthora</taxon>
    </lineage>
</organism>